<keyword evidence="2" id="KW-1185">Reference proteome</keyword>
<accession>A0A7X0VB77</accession>
<sequence>MTEIAIDYKTLSLSQQVLERQQGHAQKIATYLPANADIGDSTGVLLSMFDPLSRVAVDLGSQAATALAGIETATAASVGDTAVDLADSDGKVGDAFSKLIARLGGPGGTASSPYPDLGGPTLGAASGGAEDGYGGVEGNLITKAYATGENLGNSINDAQSLIDSLGQWGSGGTVTEVSDASSYLVPGQSPENFVQDLRWSAGALLGSIDWVAEKFIGFSILDRCVFHPLAGDWEGIYRCSEAWSHAGDAANAIAHNHAGLVAQTPDTWKGLSGNSFRVAMTTMTEACIGLSTVYGTASGYVKTISTACKLACAGIGAGLQFIANKLIKLAAEAATPVIGWAIGAATAYGDIQDVINKVRLIYTIIETIASAIQDFAEAKTGIMDKLAILEDLLQGATSSAANA</sequence>
<organism evidence="1 2">
    <name type="scientific">Nocardioides luti</name>
    <dbReference type="NCBI Taxonomy" id="2761101"/>
    <lineage>
        <taxon>Bacteria</taxon>
        <taxon>Bacillati</taxon>
        <taxon>Actinomycetota</taxon>
        <taxon>Actinomycetes</taxon>
        <taxon>Propionibacteriales</taxon>
        <taxon>Nocardioidaceae</taxon>
        <taxon>Nocardioides</taxon>
    </lineage>
</organism>
<dbReference type="RefSeq" id="WP_185253429.1">
    <property type="nucleotide sequence ID" value="NZ_JACKXE010000001.1"/>
</dbReference>
<protein>
    <recommendedName>
        <fullName evidence="3">WXG100 family type VII secretion target</fullName>
    </recommendedName>
</protein>
<reference evidence="1 2" key="1">
    <citation type="submission" date="2020-08" db="EMBL/GenBank/DDBJ databases">
        <authorList>
            <person name="Seo M.-J."/>
        </authorList>
    </citation>
    <scope>NUCLEOTIDE SEQUENCE [LARGE SCALE GENOMIC DNA]</scope>
    <source>
        <strain evidence="1 2">KIGAM211</strain>
    </source>
</reference>
<evidence type="ECO:0008006" key="3">
    <source>
        <dbReference type="Google" id="ProtNLM"/>
    </source>
</evidence>
<proteinExistence type="predicted"/>
<dbReference type="EMBL" id="JACKXE010000001">
    <property type="protein sequence ID" value="MBB6628361.1"/>
    <property type="molecule type" value="Genomic_DNA"/>
</dbReference>
<comment type="caution">
    <text evidence="1">The sequence shown here is derived from an EMBL/GenBank/DDBJ whole genome shotgun (WGS) entry which is preliminary data.</text>
</comment>
<evidence type="ECO:0000313" key="1">
    <source>
        <dbReference type="EMBL" id="MBB6628361.1"/>
    </source>
</evidence>
<evidence type="ECO:0000313" key="2">
    <source>
        <dbReference type="Proteomes" id="UP000523955"/>
    </source>
</evidence>
<dbReference type="AlphaFoldDB" id="A0A7X0VB77"/>
<dbReference type="Proteomes" id="UP000523955">
    <property type="component" value="Unassembled WGS sequence"/>
</dbReference>
<name>A0A7X0VB77_9ACTN</name>
<gene>
    <name evidence="1" type="ORF">H5V45_13625</name>
</gene>